<keyword evidence="2" id="KW-1185">Reference proteome</keyword>
<dbReference type="PATRIC" id="fig|1276258.3.peg.190"/>
<dbReference type="RefSeq" id="WP_023788976.1">
    <property type="nucleotide sequence ID" value="NC_022998.1"/>
</dbReference>
<dbReference type="HOGENOM" id="CLU_1481132_0_0_14"/>
<dbReference type="Gene3D" id="3.40.50.450">
    <property type="match status" value="1"/>
</dbReference>
<proteinExistence type="predicted"/>
<name>V5RHB0_SPIAP</name>
<dbReference type="eggNOG" id="COG3613">
    <property type="taxonomic scope" value="Bacteria"/>
</dbReference>
<evidence type="ECO:0008006" key="3">
    <source>
        <dbReference type="Google" id="ProtNLM"/>
    </source>
</evidence>
<dbReference type="EMBL" id="CP006682">
    <property type="protein sequence ID" value="AHB36042.1"/>
    <property type="molecule type" value="Genomic_DNA"/>
</dbReference>
<reference evidence="1 2" key="1">
    <citation type="journal article" date="2014" name="Genome Announc.">
        <title>Complete Genome Sequence of Spiroplasma apis B31T (ATCC 33834), a Bacterium Associated with May Disease of Honeybees (Apis mellifera).</title>
        <authorList>
            <person name="Ku C."/>
            <person name="Lo W.S."/>
            <person name="Chen L.L."/>
            <person name="Kuo C.H."/>
        </authorList>
    </citation>
    <scope>NUCLEOTIDE SEQUENCE [LARGE SCALE GENOMIC DNA]</scope>
    <source>
        <strain evidence="1">B31</strain>
    </source>
</reference>
<protein>
    <recommendedName>
        <fullName evidence="3">Nucleoside 2-deoxyribosyltransferase</fullName>
    </recommendedName>
</protein>
<dbReference type="KEGG" id="sapi:SAPIS_v1c01960"/>
<organism evidence="1 2">
    <name type="scientific">Spiroplasma apis B31</name>
    <dbReference type="NCBI Taxonomy" id="1276258"/>
    <lineage>
        <taxon>Bacteria</taxon>
        <taxon>Bacillati</taxon>
        <taxon>Mycoplasmatota</taxon>
        <taxon>Mollicutes</taxon>
        <taxon>Entomoplasmatales</taxon>
        <taxon>Spiroplasmataceae</taxon>
        <taxon>Spiroplasma</taxon>
    </lineage>
</organism>
<accession>V5RHB0</accession>
<sequence>MKDNVIYNAGSMFTEAQWNQRKMEGKKLREMFPSFEIHNPVDFDSNQVERPTNTFIFEQDYNGLTDSKFVIFEIDGWDSGTHMEFGLMVEQAINNPNKYLLPIVSDFRVKQGILEGEFPGFGINEMFSGAFHYEKLNKGDVPQMIVCESHEKAREAIKAICDNDTKNFRDRFDIKDIYKKNN</sequence>
<dbReference type="SUPFAM" id="SSF52309">
    <property type="entry name" value="N-(deoxy)ribosyltransferase-like"/>
    <property type="match status" value="1"/>
</dbReference>
<gene>
    <name evidence="1" type="ORF">SAPIS_v1c01960</name>
</gene>
<dbReference type="Proteomes" id="UP000018550">
    <property type="component" value="Chromosome"/>
</dbReference>
<dbReference type="Pfam" id="PF05014">
    <property type="entry name" value="Nuc_deoxyrib_tr"/>
    <property type="match status" value="1"/>
</dbReference>
<dbReference type="OrthoDB" id="389769at2"/>
<evidence type="ECO:0000313" key="1">
    <source>
        <dbReference type="EMBL" id="AHB36042.1"/>
    </source>
</evidence>
<evidence type="ECO:0000313" key="2">
    <source>
        <dbReference type="Proteomes" id="UP000018550"/>
    </source>
</evidence>
<dbReference type="AlphaFoldDB" id="V5RHB0"/>
<dbReference type="InterPro" id="IPR007710">
    <property type="entry name" value="Nucleoside_deoxyribTrfase"/>
</dbReference>